<accession>A0AA35LNP6</accession>
<protein>
    <submittedName>
        <fullName evidence="2">Uncharacterized protein</fullName>
    </submittedName>
</protein>
<evidence type="ECO:0000256" key="1">
    <source>
        <dbReference type="SAM" id="MobiDB-lite"/>
    </source>
</evidence>
<feature type="region of interest" description="Disordered" evidence="1">
    <location>
        <begin position="1"/>
        <end position="83"/>
    </location>
</feature>
<dbReference type="Proteomes" id="UP001178461">
    <property type="component" value="Chromosome W"/>
</dbReference>
<sequence>MPDWKPGPRTCSRFWRKPDLHRVVPQEPRTQSTPTVDTSGSSNDEEVQVQQETPAAVASILVTSDGQGGKRKARKKHSSKKSK</sequence>
<organism evidence="2 3">
    <name type="scientific">Podarcis lilfordi</name>
    <name type="common">Lilford's wall lizard</name>
    <dbReference type="NCBI Taxonomy" id="74358"/>
    <lineage>
        <taxon>Eukaryota</taxon>
        <taxon>Metazoa</taxon>
        <taxon>Chordata</taxon>
        <taxon>Craniata</taxon>
        <taxon>Vertebrata</taxon>
        <taxon>Euteleostomi</taxon>
        <taxon>Lepidosauria</taxon>
        <taxon>Squamata</taxon>
        <taxon>Bifurcata</taxon>
        <taxon>Unidentata</taxon>
        <taxon>Episquamata</taxon>
        <taxon>Laterata</taxon>
        <taxon>Lacertibaenia</taxon>
        <taxon>Lacertidae</taxon>
        <taxon>Podarcis</taxon>
    </lineage>
</organism>
<evidence type="ECO:0000313" key="3">
    <source>
        <dbReference type="Proteomes" id="UP001178461"/>
    </source>
</evidence>
<evidence type="ECO:0000313" key="2">
    <source>
        <dbReference type="EMBL" id="CAI5799257.1"/>
    </source>
</evidence>
<gene>
    <name evidence="2" type="ORF">PODLI_1B016630</name>
</gene>
<dbReference type="AlphaFoldDB" id="A0AA35LNP6"/>
<feature type="compositionally biased region" description="Basic residues" evidence="1">
    <location>
        <begin position="69"/>
        <end position="83"/>
    </location>
</feature>
<reference evidence="2" key="1">
    <citation type="submission" date="2022-12" db="EMBL/GenBank/DDBJ databases">
        <authorList>
            <person name="Alioto T."/>
            <person name="Alioto T."/>
            <person name="Gomez Garrido J."/>
        </authorList>
    </citation>
    <scope>NUCLEOTIDE SEQUENCE</scope>
</reference>
<name>A0AA35LNP6_9SAUR</name>
<feature type="compositionally biased region" description="Polar residues" evidence="1">
    <location>
        <begin position="28"/>
        <end position="53"/>
    </location>
</feature>
<keyword evidence="3" id="KW-1185">Reference proteome</keyword>
<proteinExistence type="predicted"/>
<dbReference type="EMBL" id="OX395145">
    <property type="protein sequence ID" value="CAI5799257.1"/>
    <property type="molecule type" value="Genomic_DNA"/>
</dbReference>